<protein>
    <submittedName>
        <fullName evidence="4">High-affnity carbon uptake protein Hat/HatR</fullName>
    </submittedName>
</protein>
<dbReference type="Pfam" id="PF00400">
    <property type="entry name" value="WD40"/>
    <property type="match status" value="2"/>
</dbReference>
<organism evidence="4 5">
    <name type="scientific">Crocosphaera watsonii WH 0005</name>
    <dbReference type="NCBI Taxonomy" id="423472"/>
    <lineage>
        <taxon>Bacteria</taxon>
        <taxon>Bacillati</taxon>
        <taxon>Cyanobacteriota</taxon>
        <taxon>Cyanophyceae</taxon>
        <taxon>Oscillatoriophycideae</taxon>
        <taxon>Chroococcales</taxon>
        <taxon>Aphanothecaceae</taxon>
        <taxon>Crocosphaera</taxon>
    </lineage>
</organism>
<feature type="repeat" description="WD" evidence="3">
    <location>
        <begin position="33"/>
        <end position="72"/>
    </location>
</feature>
<evidence type="ECO:0000256" key="2">
    <source>
        <dbReference type="ARBA" id="ARBA00022737"/>
    </source>
</evidence>
<gene>
    <name evidence="4" type="ORF">CWATWH0005_746</name>
</gene>
<dbReference type="InterPro" id="IPR019775">
    <property type="entry name" value="WD40_repeat_CS"/>
</dbReference>
<evidence type="ECO:0000256" key="1">
    <source>
        <dbReference type="ARBA" id="ARBA00022574"/>
    </source>
</evidence>
<reference evidence="4 5" key="2">
    <citation type="submission" date="2013-09" db="EMBL/GenBank/DDBJ databases">
        <title>Whole genome comparison of six Crocosphaera watsonii strains with differing phenotypes.</title>
        <authorList>
            <person name="Bench S.R."/>
            <person name="Heller P."/>
            <person name="Frank I."/>
            <person name="Arciniega M."/>
            <person name="Shilova I.N."/>
            <person name="Zehr J.P."/>
        </authorList>
    </citation>
    <scope>NUCLEOTIDE SEQUENCE [LARGE SCALE GENOMIC DNA]</scope>
    <source>
        <strain evidence="4 5">WH 0005</strain>
    </source>
</reference>
<dbReference type="InterPro" id="IPR036322">
    <property type="entry name" value="WD40_repeat_dom_sf"/>
</dbReference>
<accession>T2IYT5</accession>
<reference evidence="4 5" key="1">
    <citation type="submission" date="2013-01" db="EMBL/GenBank/DDBJ databases">
        <authorList>
            <person name="Bench S."/>
        </authorList>
    </citation>
    <scope>NUCLEOTIDE SEQUENCE [LARGE SCALE GENOMIC DNA]</scope>
    <source>
        <strain evidence="4 5">WH 0005</strain>
    </source>
</reference>
<dbReference type="PROSITE" id="PS50294">
    <property type="entry name" value="WD_REPEATS_REGION"/>
    <property type="match status" value="2"/>
</dbReference>
<dbReference type="SMART" id="SM00320">
    <property type="entry name" value="WD40"/>
    <property type="match status" value="1"/>
</dbReference>
<dbReference type="PANTHER" id="PTHR19848">
    <property type="entry name" value="WD40 REPEAT PROTEIN"/>
    <property type="match status" value="1"/>
</dbReference>
<evidence type="ECO:0000313" key="5">
    <source>
        <dbReference type="Proteomes" id="UP000017981"/>
    </source>
</evidence>
<dbReference type="PROSITE" id="PS50082">
    <property type="entry name" value="WD_REPEATS_2"/>
    <property type="match status" value="2"/>
</dbReference>
<feature type="repeat" description="WD" evidence="3">
    <location>
        <begin position="1"/>
        <end position="32"/>
    </location>
</feature>
<dbReference type="PROSITE" id="PS00678">
    <property type="entry name" value="WD_REPEATS_1"/>
    <property type="match status" value="1"/>
</dbReference>
<keyword evidence="2" id="KW-0677">Repeat</keyword>
<dbReference type="Gene3D" id="2.130.10.10">
    <property type="entry name" value="YVTN repeat-like/Quinoprotein amine dehydrogenase"/>
    <property type="match status" value="1"/>
</dbReference>
<comment type="caution">
    <text evidence="4">The sequence shown here is derived from an EMBL/GenBank/DDBJ whole genome shotgun (WGS) entry which is preliminary data.</text>
</comment>
<name>T2IYT5_CROWT</name>
<evidence type="ECO:0000256" key="3">
    <source>
        <dbReference type="PROSITE-ProRule" id="PRU00221"/>
    </source>
</evidence>
<sequence>MAFSLEGRYLASGGKDKMIAIWDLVSGELTQLIQGHTNYINSLAFTGDGSFLVSGDNDGVVRLWKLELGKLE</sequence>
<dbReference type="SUPFAM" id="SSF50978">
    <property type="entry name" value="WD40 repeat-like"/>
    <property type="match status" value="1"/>
</dbReference>
<dbReference type="InterPro" id="IPR001680">
    <property type="entry name" value="WD40_rpt"/>
</dbReference>
<dbReference type="AlphaFoldDB" id="T2IYT5"/>
<dbReference type="PANTHER" id="PTHR19848:SF8">
    <property type="entry name" value="F-BOX AND WD REPEAT DOMAIN CONTAINING 7"/>
    <property type="match status" value="1"/>
</dbReference>
<evidence type="ECO:0000313" key="4">
    <source>
        <dbReference type="EMBL" id="CCQ57942.1"/>
    </source>
</evidence>
<dbReference type="EMBL" id="CAQL01000926">
    <property type="protein sequence ID" value="CCQ57942.1"/>
    <property type="molecule type" value="Genomic_DNA"/>
</dbReference>
<dbReference type="Proteomes" id="UP000017981">
    <property type="component" value="Unassembled WGS sequence"/>
</dbReference>
<proteinExistence type="predicted"/>
<keyword evidence="1 3" id="KW-0853">WD repeat</keyword>
<dbReference type="InterPro" id="IPR015943">
    <property type="entry name" value="WD40/YVTN_repeat-like_dom_sf"/>
</dbReference>